<keyword evidence="1" id="KW-1133">Transmembrane helix</keyword>
<feature type="transmembrane region" description="Helical" evidence="1">
    <location>
        <begin position="32"/>
        <end position="53"/>
    </location>
</feature>
<keyword evidence="1" id="KW-0472">Membrane</keyword>
<dbReference type="Proteomes" id="UP000662814">
    <property type="component" value="Chromosome"/>
</dbReference>
<dbReference type="RefSeq" id="WP_166987811.1">
    <property type="nucleotide sequence ID" value="NZ_CP061169.1"/>
</dbReference>
<feature type="transmembrane region" description="Helical" evidence="1">
    <location>
        <begin position="68"/>
        <end position="88"/>
    </location>
</feature>
<feature type="transmembrane region" description="Helical" evidence="1">
    <location>
        <begin position="293"/>
        <end position="319"/>
    </location>
</feature>
<feature type="transmembrane region" description="Helical" evidence="1">
    <location>
        <begin position="100"/>
        <end position="119"/>
    </location>
</feature>
<sequence length="363" mass="38368">MTLEKHRAISPSQAVHDVIAPELPERVRWHRLLLLTAAAMGVTAVVTTLLIFIDPVQITGQNGWYKPLKFAISISVYSVSLSWLIGLLRRGRRAAEIAGTVSAIALLIEMVIIVGAAAVGTTSHFNVSTPLHVVMLTVMAVSPVVIWAMDLVVAIAVIVNPGTDHARNLTVRAATLVGLIGMGLGSLMVFPTAQQLDGGGVVGAHAVGVPDGGVGLPVLGWSTVGGDLRIPHFVGMHALQLLPMLLLALELVARHIPMLRDGVLRLRLMWIATIALSAVVVVLTWQAMIGQSIVARAGAILVAGCAMLLGTIIAIFASVQAARAVESRVSQDRLDDAIDDEQMVLDAADLLPSGRALRERDSC</sequence>
<evidence type="ECO:0000313" key="2">
    <source>
        <dbReference type="EMBL" id="QPZ37977.1"/>
    </source>
</evidence>
<feature type="transmembrane region" description="Helical" evidence="1">
    <location>
        <begin position="238"/>
        <end position="256"/>
    </location>
</feature>
<accession>A0ABX6YGU7</accession>
<gene>
    <name evidence="2" type="ORF">HCR76_14380</name>
</gene>
<keyword evidence="3" id="KW-1185">Reference proteome</keyword>
<keyword evidence="1" id="KW-0812">Transmembrane</keyword>
<feature type="transmembrane region" description="Helical" evidence="1">
    <location>
        <begin position="268"/>
        <end position="287"/>
    </location>
</feature>
<evidence type="ECO:0000256" key="1">
    <source>
        <dbReference type="SAM" id="Phobius"/>
    </source>
</evidence>
<dbReference type="EMBL" id="CP061169">
    <property type="protein sequence ID" value="QPZ37977.1"/>
    <property type="molecule type" value="Genomic_DNA"/>
</dbReference>
<reference evidence="2 3" key="1">
    <citation type="submission" date="2020-12" db="EMBL/GenBank/DDBJ databases">
        <title>Microbacterium sp. HY060.</title>
        <authorList>
            <person name="Zhou J."/>
        </authorList>
    </citation>
    <scope>NUCLEOTIDE SEQUENCE [LARGE SCALE GENOMIC DNA]</scope>
    <source>
        <strain evidence="2 3">HY60</strain>
    </source>
</reference>
<feature type="transmembrane region" description="Helical" evidence="1">
    <location>
        <begin position="131"/>
        <end position="159"/>
    </location>
</feature>
<organism evidence="2 3">
    <name type="scientific">Paramicrobacterium chengjingii</name>
    <dbReference type="NCBI Taxonomy" id="2769067"/>
    <lineage>
        <taxon>Bacteria</taxon>
        <taxon>Bacillati</taxon>
        <taxon>Actinomycetota</taxon>
        <taxon>Actinomycetes</taxon>
        <taxon>Micrococcales</taxon>
        <taxon>Microbacteriaceae</taxon>
        <taxon>Paramicrobacterium</taxon>
    </lineage>
</organism>
<protein>
    <submittedName>
        <fullName evidence="2">Uncharacterized protein</fullName>
    </submittedName>
</protein>
<proteinExistence type="predicted"/>
<feature type="transmembrane region" description="Helical" evidence="1">
    <location>
        <begin position="171"/>
        <end position="190"/>
    </location>
</feature>
<name>A0ABX6YGU7_9MICO</name>
<evidence type="ECO:0000313" key="3">
    <source>
        <dbReference type="Proteomes" id="UP000662814"/>
    </source>
</evidence>